<keyword evidence="1" id="KW-1133">Transmembrane helix</keyword>
<name>A0AA50DFA8_9GAMM</name>
<accession>A0AA50DFA8</accession>
<dbReference type="Pfam" id="PF11739">
    <property type="entry name" value="YdbH-like"/>
    <property type="match status" value="1"/>
</dbReference>
<dbReference type="InterPro" id="IPR021730">
    <property type="entry name" value="YdbH"/>
</dbReference>
<gene>
    <name evidence="2" type="ORF">Q3V30_10805</name>
</gene>
<dbReference type="Proteomes" id="UP001228139">
    <property type="component" value="Chromosome"/>
</dbReference>
<dbReference type="EMBL" id="CP132353">
    <property type="protein sequence ID" value="WLS76992.1"/>
    <property type="molecule type" value="Genomic_DNA"/>
</dbReference>
<dbReference type="KEGG" id="epi:Q3V30_10805"/>
<evidence type="ECO:0000313" key="3">
    <source>
        <dbReference type="Proteomes" id="UP001228139"/>
    </source>
</evidence>
<feature type="transmembrane region" description="Helical" evidence="1">
    <location>
        <begin position="12"/>
        <end position="34"/>
    </location>
</feature>
<reference evidence="2 3" key="1">
    <citation type="submission" date="2023-07" db="EMBL/GenBank/DDBJ databases">
        <title>Pathogenic bacteria of pear tree diseases.</title>
        <authorList>
            <person name="Zhang Z."/>
            <person name="He L."/>
            <person name="Huang R."/>
        </authorList>
    </citation>
    <scope>NUCLEOTIDE SEQUENCE [LARGE SCALE GENOMIC DNA]</scope>
    <source>
        <strain evidence="2 3">DE2</strain>
    </source>
</reference>
<sequence length="879" mass="96936">MLTGLSRGWKVVTAIIAIVVLSLAALLLTLPHWLPRLVGLWLPANTSLVMAGSPQWRSGKLTLSGLRYRVAECDLADIRDLSLGRKAGRWVLKAGSVTIESSCSSKLPASEQPDTPRTLADWQAMLPAADIAITNLTVSPWQTWAGALELSTDRQQQTLRYRSQNLLLNAQLNGQTLTLNSLTLNVPGVPEPVNIAGTLRLPTVPNTLPDSGKLKGAMTLQGIPAPLTVNLAWQQQAGELVIHPQGDETPLVSLPWAISEQQILIQQGQWCWPYASQPLSGGVTLALKNWQQGIPATEITGRLNVLTQGRGGKGNVVLSLGPGHLDWQNSQLPFRLTGESKLAQLQFYAGLPGELQGPLLDPVLQLKPGALLRLRGRLLSTLEVDEARWPLAGVTLSSKGISGRLQAILTAHDPQWGRFRLHLDGRAADFWPDKGKWGWRYWGEGYMAPLSARWDVSGRGRWEASLIELSSLSTGFDQISYGSVNVQAPRLSLAEPVHWQRDSEKPAFDGKFRLDAQQTTFSSGGFLPPATLSVTLKGRDPAAFLYNGTLNAQEIGPVRLQGRWDGVRLRGQAWWPEQSLTVFQPLLSDDLKMKIQGGRLKAQVAFSAAADQGFEAGGHWVVSEGSVWMPDNEINGIDFSLPFRLRAHQWYFGAKGPVSLRIKEVKNQFALKNITADLQGWYPWNAREPLRLSNVSVDVLGGQLSMESLQMPQQEAATVRLRNISMSELVTAVKPKQIAMSGHINGAMPLWLTNSRWLIKDGWIANNGPLTVRLDKDFADAIASSNIAAGAAMDWLRYMEISRSWATIDIDNLGAMTMKAQVNGISRFSDKNQRVSLNYTQQENLFQLWRSLRFGDNLQSWVEQNATLPTQKETTDETH</sequence>
<dbReference type="AlphaFoldDB" id="A0AA50DFA8"/>
<protein>
    <submittedName>
        <fullName evidence="2">YdbH family protein</fullName>
    </submittedName>
</protein>
<dbReference type="NCBIfam" id="NF007971">
    <property type="entry name" value="PRK10695.1"/>
    <property type="match status" value="1"/>
</dbReference>
<keyword evidence="3" id="KW-1185">Reference proteome</keyword>
<evidence type="ECO:0000256" key="1">
    <source>
        <dbReference type="SAM" id="Phobius"/>
    </source>
</evidence>
<dbReference type="RefSeq" id="WP_306205493.1">
    <property type="nucleotide sequence ID" value="NZ_CP132353.1"/>
</dbReference>
<proteinExistence type="predicted"/>
<keyword evidence="1" id="KW-0812">Transmembrane</keyword>
<evidence type="ECO:0000313" key="2">
    <source>
        <dbReference type="EMBL" id="WLS76992.1"/>
    </source>
</evidence>
<organism evidence="2 3">
    <name type="scientific">Erwinia pyri</name>
    <dbReference type="NCBI Taxonomy" id="3062598"/>
    <lineage>
        <taxon>Bacteria</taxon>
        <taxon>Pseudomonadati</taxon>
        <taxon>Pseudomonadota</taxon>
        <taxon>Gammaproteobacteria</taxon>
        <taxon>Enterobacterales</taxon>
        <taxon>Erwiniaceae</taxon>
        <taxon>Erwinia</taxon>
    </lineage>
</organism>
<keyword evidence="1" id="KW-0472">Membrane</keyword>